<dbReference type="EC" id="1.16.3.1" evidence="9"/>
<dbReference type="AlphaFoldDB" id="A0A3P6QF54"/>
<dbReference type="Proteomes" id="UP000281553">
    <property type="component" value="Unassembled WGS sequence"/>
</dbReference>
<evidence type="ECO:0000313" key="11">
    <source>
        <dbReference type="EMBL" id="VDK29278.1"/>
    </source>
</evidence>
<evidence type="ECO:0000259" key="10">
    <source>
        <dbReference type="PROSITE" id="PS50905"/>
    </source>
</evidence>
<proteinExistence type="inferred from homology"/>
<evidence type="ECO:0000256" key="7">
    <source>
        <dbReference type="ARBA" id="ARBA00047990"/>
    </source>
</evidence>
<evidence type="ECO:0000256" key="4">
    <source>
        <dbReference type="ARBA" id="ARBA00023002"/>
    </source>
</evidence>
<dbReference type="InterPro" id="IPR012347">
    <property type="entry name" value="Ferritin-like"/>
</dbReference>
<evidence type="ECO:0000256" key="8">
    <source>
        <dbReference type="PIRSR" id="PIRSR601519-1"/>
    </source>
</evidence>
<dbReference type="GO" id="GO:0006826">
    <property type="term" value="P:iron ion transport"/>
    <property type="evidence" value="ECO:0007669"/>
    <property type="project" value="InterPro"/>
</dbReference>
<dbReference type="OrthoDB" id="186462at2759"/>
<dbReference type="Gene3D" id="1.20.1260.10">
    <property type="match status" value="1"/>
</dbReference>
<dbReference type="InterPro" id="IPR001519">
    <property type="entry name" value="Ferritin"/>
</dbReference>
<dbReference type="EMBL" id="UYRU01000086">
    <property type="protein sequence ID" value="VDK29278.1"/>
    <property type="molecule type" value="Genomic_DNA"/>
</dbReference>
<dbReference type="CDD" id="cd01056">
    <property type="entry name" value="Euk_Ferritin"/>
    <property type="match status" value="1"/>
</dbReference>
<feature type="domain" description="Ferritin-like diiron" evidence="10">
    <location>
        <begin position="1"/>
        <end position="143"/>
    </location>
</feature>
<feature type="binding site" evidence="8">
    <location>
        <position position="17"/>
    </location>
    <ligand>
        <name>Fe cation</name>
        <dbReference type="ChEBI" id="CHEBI:24875"/>
        <label>1</label>
    </ligand>
</feature>
<accession>A0A3P6QF54</accession>
<feature type="binding site" evidence="8">
    <location>
        <position position="125"/>
    </location>
    <ligand>
        <name>Fe cation</name>
        <dbReference type="ChEBI" id="CHEBI:24875"/>
        <label>1</label>
    </ligand>
</feature>
<evidence type="ECO:0000256" key="6">
    <source>
        <dbReference type="ARBA" id="ARBA00025111"/>
    </source>
</evidence>
<dbReference type="GO" id="GO:0008199">
    <property type="term" value="F:ferric iron binding"/>
    <property type="evidence" value="ECO:0007669"/>
    <property type="project" value="InterPro"/>
</dbReference>
<feature type="binding site" evidence="8">
    <location>
        <position position="92"/>
    </location>
    <ligand>
        <name>Fe cation</name>
        <dbReference type="ChEBI" id="CHEBI:24875"/>
        <label>1</label>
    </ligand>
</feature>
<name>A0A3P6QF54_DIBLA</name>
<gene>
    <name evidence="11" type="ORF">DILT_LOCUS20</name>
</gene>
<keyword evidence="4 9" id="KW-0560">Oxidoreductase</keyword>
<evidence type="ECO:0000256" key="9">
    <source>
        <dbReference type="RuleBase" id="RU361145"/>
    </source>
</evidence>
<dbReference type="GO" id="GO:0006879">
    <property type="term" value="P:intracellular iron ion homeostasis"/>
    <property type="evidence" value="ECO:0007669"/>
    <property type="project" value="UniProtKB-KW"/>
</dbReference>
<evidence type="ECO:0000256" key="5">
    <source>
        <dbReference type="ARBA" id="ARBA00023004"/>
    </source>
</evidence>
<dbReference type="Pfam" id="PF00210">
    <property type="entry name" value="Ferritin"/>
    <property type="match status" value="1"/>
</dbReference>
<dbReference type="GO" id="GO:0008198">
    <property type="term" value="F:ferrous iron binding"/>
    <property type="evidence" value="ECO:0007669"/>
    <property type="project" value="TreeGrafter"/>
</dbReference>
<comment type="function">
    <text evidence="9">Stores iron in a soluble, non-toxic, readily available form. Important for iron homeostasis. Iron is taken up in the ferrous form and deposited as ferric hydroxides after oxidation.</text>
</comment>
<feature type="binding site" evidence="8">
    <location>
        <position position="52"/>
    </location>
    <ligand>
        <name>Fe cation</name>
        <dbReference type="ChEBI" id="CHEBI:24875"/>
        <label>1</label>
    </ligand>
</feature>
<evidence type="ECO:0000256" key="3">
    <source>
        <dbReference type="ARBA" id="ARBA00022723"/>
    </source>
</evidence>
<dbReference type="GO" id="GO:0004322">
    <property type="term" value="F:ferroxidase activity"/>
    <property type="evidence" value="ECO:0007669"/>
    <property type="project" value="UniProtKB-EC"/>
</dbReference>
<dbReference type="InterPro" id="IPR009078">
    <property type="entry name" value="Ferritin-like_SF"/>
</dbReference>
<keyword evidence="12" id="KW-1185">Reference proteome</keyword>
<dbReference type="InterPro" id="IPR008331">
    <property type="entry name" value="Ferritin_DPS_dom"/>
</dbReference>
<protein>
    <recommendedName>
        <fullName evidence="9">Ferritin</fullName>
        <ecNumber evidence="9">1.16.3.1</ecNumber>
    </recommendedName>
</protein>
<keyword evidence="5 8" id="KW-0408">Iron</keyword>
<organism evidence="11 12">
    <name type="scientific">Dibothriocephalus latus</name>
    <name type="common">Fish tapeworm</name>
    <name type="synonym">Diphyllobothrium latum</name>
    <dbReference type="NCBI Taxonomy" id="60516"/>
    <lineage>
        <taxon>Eukaryota</taxon>
        <taxon>Metazoa</taxon>
        <taxon>Spiralia</taxon>
        <taxon>Lophotrochozoa</taxon>
        <taxon>Platyhelminthes</taxon>
        <taxon>Cestoda</taxon>
        <taxon>Eucestoda</taxon>
        <taxon>Diphyllobothriidea</taxon>
        <taxon>Diphyllobothriidae</taxon>
        <taxon>Dibothriocephalus</taxon>
    </lineage>
</organism>
<evidence type="ECO:0000256" key="1">
    <source>
        <dbReference type="ARBA" id="ARBA00007513"/>
    </source>
</evidence>
<dbReference type="PANTHER" id="PTHR11431">
    <property type="entry name" value="FERRITIN"/>
    <property type="match status" value="1"/>
</dbReference>
<dbReference type="PROSITE" id="PS50905">
    <property type="entry name" value="FERRITIN_LIKE"/>
    <property type="match status" value="1"/>
</dbReference>
<comment type="function">
    <text evidence="6">Stores iron in a soluble, non-toxic, readily available form. Important for iron homeostasis. Has ferroxidase activity. Iron is taken up in the ferrous form and deposited as ferric hydroxides after oxidation.</text>
</comment>
<dbReference type="SUPFAM" id="SSF47240">
    <property type="entry name" value="Ferritin-like"/>
    <property type="match status" value="1"/>
</dbReference>
<dbReference type="PANTHER" id="PTHR11431:SF75">
    <property type="entry name" value="FERRITIN"/>
    <property type="match status" value="1"/>
</dbReference>
<comment type="catalytic activity">
    <reaction evidence="7 9">
        <text>4 Fe(2+) + O2 + 4 H(+) = 4 Fe(3+) + 2 H2O</text>
        <dbReference type="Rhea" id="RHEA:11148"/>
        <dbReference type="ChEBI" id="CHEBI:15377"/>
        <dbReference type="ChEBI" id="CHEBI:15378"/>
        <dbReference type="ChEBI" id="CHEBI:15379"/>
        <dbReference type="ChEBI" id="CHEBI:29033"/>
        <dbReference type="ChEBI" id="CHEBI:29034"/>
        <dbReference type="EC" id="1.16.3.1"/>
    </reaction>
</comment>
<feature type="binding site" evidence="8">
    <location>
        <position position="55"/>
    </location>
    <ligand>
        <name>Fe cation</name>
        <dbReference type="ChEBI" id="CHEBI:24875"/>
        <label>1</label>
    </ligand>
</feature>
<reference evidence="11 12" key="1">
    <citation type="submission" date="2018-11" db="EMBL/GenBank/DDBJ databases">
        <authorList>
            <consortium name="Pathogen Informatics"/>
        </authorList>
    </citation>
    <scope>NUCLEOTIDE SEQUENCE [LARGE SCALE GENOMIC DNA]</scope>
</reference>
<keyword evidence="2 9" id="KW-0409">Iron storage</keyword>
<comment type="similarity">
    <text evidence="1 9">Belongs to the ferritin family.</text>
</comment>
<keyword evidence="3 8" id="KW-0479">Metal-binding</keyword>
<dbReference type="InterPro" id="IPR009040">
    <property type="entry name" value="Ferritin-like_diiron"/>
</dbReference>
<evidence type="ECO:0000313" key="12">
    <source>
        <dbReference type="Proteomes" id="UP000281553"/>
    </source>
</evidence>
<dbReference type="GO" id="GO:0005737">
    <property type="term" value="C:cytoplasm"/>
    <property type="evidence" value="ECO:0007669"/>
    <property type="project" value="TreeGrafter"/>
</dbReference>
<evidence type="ECO:0000256" key="2">
    <source>
        <dbReference type="ARBA" id="ARBA00022434"/>
    </source>
</evidence>
<sequence length="161" mass="18722">MLVSELEMQLNDQITLEYEAFYVYEKMAAHFARADKALFGFAAFFRHAADEEKEHAREFTQFINQRFGTLPLDMPTSWSSPVEALKAALQREADVYNSILYAYKSAERLQDFHMQEFLEHFTKEQASALFKLKSLITRLEGKGPAVEYLIDRELAEKPSMH</sequence>